<protein>
    <submittedName>
        <fullName evidence="1">Uncharacterized protein</fullName>
    </submittedName>
</protein>
<dbReference type="Proteomes" id="UP000289437">
    <property type="component" value="Unassembled WGS sequence"/>
</dbReference>
<sequence>MEKKRVAGRFVKDAVEERSGPEKKSAAVGAPRPRYCRSCTRKRMAEALPQIVEALVDKAKEGSVPHTQALAELSGLTRAEAVPPVRKRREKSLASALLEQFGE</sequence>
<gene>
    <name evidence="1" type="ORF">GRAN_1801</name>
</gene>
<evidence type="ECO:0000313" key="2">
    <source>
        <dbReference type="Proteomes" id="UP000289437"/>
    </source>
</evidence>
<reference evidence="2" key="2">
    <citation type="submission" date="2019-02" db="EMBL/GenBank/DDBJ databases">
        <title>Granulicella sibirica sp. nov., a psychrotolerant acidobacterium isolated from an organic soil layer in forested tundra, West Siberia.</title>
        <authorList>
            <person name="Oshkin I.Y."/>
            <person name="Kulichevskaya I.S."/>
            <person name="Rijpstra W.I.C."/>
            <person name="Sinninghe Damste J.S."/>
            <person name="Rakitin A.L."/>
            <person name="Ravin N.V."/>
            <person name="Dedysh S.N."/>
        </authorList>
    </citation>
    <scope>NUCLEOTIDE SEQUENCE [LARGE SCALE GENOMIC DNA]</scope>
    <source>
        <strain evidence="2">AF10</strain>
    </source>
</reference>
<dbReference type="AlphaFoldDB" id="A0A4Q0TA30"/>
<comment type="caution">
    <text evidence="1">The sequence shown here is derived from an EMBL/GenBank/DDBJ whole genome shotgun (WGS) entry which is preliminary data.</text>
</comment>
<dbReference type="RefSeq" id="WP_128912478.1">
    <property type="nucleotide sequence ID" value="NZ_RDSM01000001.1"/>
</dbReference>
<name>A0A4Q0TA30_9BACT</name>
<reference evidence="1 2" key="1">
    <citation type="submission" date="2018-11" db="EMBL/GenBank/DDBJ databases">
        <authorList>
            <person name="Mardanov A.V."/>
            <person name="Ravin N.V."/>
            <person name="Dedysh S.N."/>
        </authorList>
    </citation>
    <scope>NUCLEOTIDE SEQUENCE [LARGE SCALE GENOMIC DNA]</scope>
    <source>
        <strain evidence="1 2">AF10</strain>
    </source>
</reference>
<accession>A0A4Q0TA30</accession>
<proteinExistence type="predicted"/>
<evidence type="ECO:0000313" key="1">
    <source>
        <dbReference type="EMBL" id="RXH58491.1"/>
    </source>
</evidence>
<dbReference type="OrthoDB" id="122031at2"/>
<keyword evidence="2" id="KW-1185">Reference proteome</keyword>
<organism evidence="1 2">
    <name type="scientific">Granulicella sibirica</name>
    <dbReference type="NCBI Taxonomy" id="2479048"/>
    <lineage>
        <taxon>Bacteria</taxon>
        <taxon>Pseudomonadati</taxon>
        <taxon>Acidobacteriota</taxon>
        <taxon>Terriglobia</taxon>
        <taxon>Terriglobales</taxon>
        <taxon>Acidobacteriaceae</taxon>
        <taxon>Granulicella</taxon>
    </lineage>
</organism>
<dbReference type="EMBL" id="RDSM01000001">
    <property type="protein sequence ID" value="RXH58491.1"/>
    <property type="molecule type" value="Genomic_DNA"/>
</dbReference>